<reference evidence="4 5" key="1">
    <citation type="submission" date="2021-01" db="EMBL/GenBank/DDBJ databases">
        <title>WGS of actinomycetes isolated from Thailand.</title>
        <authorList>
            <person name="Thawai C."/>
        </authorList>
    </citation>
    <scope>NUCLEOTIDE SEQUENCE [LARGE SCALE GENOMIC DNA]</scope>
    <source>
        <strain evidence="4 5">LPG 2</strain>
    </source>
</reference>
<feature type="transmembrane region" description="Helical" evidence="1">
    <location>
        <begin position="184"/>
        <end position="204"/>
    </location>
</feature>
<evidence type="ECO:0000313" key="5">
    <source>
        <dbReference type="Proteomes" id="UP000602198"/>
    </source>
</evidence>
<evidence type="ECO:0000256" key="2">
    <source>
        <dbReference type="SAM" id="SignalP"/>
    </source>
</evidence>
<feature type="transmembrane region" description="Helical" evidence="1">
    <location>
        <begin position="130"/>
        <end position="151"/>
    </location>
</feature>
<accession>A0ABS1MAQ7</accession>
<keyword evidence="1" id="KW-0472">Membrane</keyword>
<dbReference type="Pfam" id="PF26059">
    <property type="entry name" value="DUF8020"/>
    <property type="match status" value="1"/>
</dbReference>
<feature type="chain" id="PRO_5045834380" evidence="2">
    <location>
        <begin position="27"/>
        <end position="205"/>
    </location>
</feature>
<comment type="caution">
    <text evidence="4">The sequence shown here is derived from an EMBL/GenBank/DDBJ whole genome shotgun (WGS) entry which is preliminary data.</text>
</comment>
<organism evidence="4 5">
    <name type="scientific">Nocardia acididurans</name>
    <dbReference type="NCBI Taxonomy" id="2802282"/>
    <lineage>
        <taxon>Bacteria</taxon>
        <taxon>Bacillati</taxon>
        <taxon>Actinomycetota</taxon>
        <taxon>Actinomycetes</taxon>
        <taxon>Mycobacteriales</taxon>
        <taxon>Nocardiaceae</taxon>
        <taxon>Nocardia</taxon>
    </lineage>
</organism>
<name>A0ABS1MAQ7_9NOCA</name>
<keyword evidence="1" id="KW-1133">Transmembrane helix</keyword>
<evidence type="ECO:0000313" key="4">
    <source>
        <dbReference type="EMBL" id="MBL1077692.1"/>
    </source>
</evidence>
<proteinExistence type="predicted"/>
<dbReference type="Proteomes" id="UP000602198">
    <property type="component" value="Unassembled WGS sequence"/>
</dbReference>
<feature type="signal peptide" evidence="2">
    <location>
        <begin position="1"/>
        <end position="26"/>
    </location>
</feature>
<evidence type="ECO:0000256" key="1">
    <source>
        <dbReference type="SAM" id="Phobius"/>
    </source>
</evidence>
<evidence type="ECO:0000259" key="3">
    <source>
        <dbReference type="Pfam" id="PF26059"/>
    </source>
</evidence>
<dbReference type="InterPro" id="IPR058333">
    <property type="entry name" value="DUF8020"/>
</dbReference>
<gene>
    <name evidence="4" type="ORF">JK358_25145</name>
</gene>
<feature type="domain" description="DUF8020" evidence="3">
    <location>
        <begin position="30"/>
        <end position="100"/>
    </location>
</feature>
<dbReference type="EMBL" id="JAERRJ010000009">
    <property type="protein sequence ID" value="MBL1077692.1"/>
    <property type="molecule type" value="Genomic_DNA"/>
</dbReference>
<keyword evidence="5" id="KW-1185">Reference proteome</keyword>
<keyword evidence="1" id="KW-0812">Transmembrane</keyword>
<feature type="transmembrane region" description="Helical" evidence="1">
    <location>
        <begin position="158"/>
        <end position="178"/>
    </location>
</feature>
<protein>
    <submittedName>
        <fullName evidence="4">Ammonium transporter</fullName>
    </submittedName>
</protein>
<keyword evidence="2" id="KW-0732">Signal</keyword>
<sequence length="205" mass="19908">MLRKITAIAAPVVTAVAIAGAGTAHAETPDVSYESKLVGNTVVTKLTNGSFAVSGGAVSVNDNAGNTLVTLPLSLRDGDLEYALPYAVSGDGSTLEITAVRDASTARPAVREVASPAENLAAQENFASQFGIATAIGSLLGLGIGAVVGLLGFAGGPAGIGTVIAGATLGGIIGTLVVGGPALVIAGFGLIGTLLAAPGTTQWAK</sequence>